<evidence type="ECO:0000259" key="5">
    <source>
        <dbReference type="PROSITE" id="PS52004"/>
    </source>
</evidence>
<evidence type="ECO:0000313" key="6">
    <source>
        <dbReference type="EMBL" id="GAA4849996.1"/>
    </source>
</evidence>
<dbReference type="Gene3D" id="3.30.70.3290">
    <property type="match status" value="2"/>
</dbReference>
<sequence length="799" mass="84113">MDTDFRTLLQDQLKLSRRLKARIRELEEQRGAPLAVVGTALRLPGGLTTPEAYWDFLLGDGDALSGIPEDRPGLRAVYDERPDRPGRSYVDRAGFLADVAGFDAPFFGLSQREATALDPQQRLLLETAWEAMERAGVAVRRQDRLKAGVFVGIMSSEYVERMAAPEDKTGIDPYYGTGGGHAMAAGRISYVMGFTGPAVSVDTACSSSLVALHLAAQSLRRGECRYAVVGGANLVLSPDLMVSLCQSKALAPDGRCKTFTADADGYGRGEGVGAVVLMRLDEAEREGRPVLAVLRGTAVNHDGASSGLTVPNGPAQQEVLRAALADAGVAAEEVGYVEAHGTGTSLGDPIEVGALDAVLGTGADGRPEPLLVGSVKSRLGHLEAASGLAGLIKVVLMLRHGRIPAALGPADGELNPLIPWDRVRVAVERRSRDWPAAYPRQVAGLSAFGMSGTNAHVVLEAYRPPASDERSGGGRTELVTLSAKHPESLAALAHQAAGRLAAAEPAQLASLCHTLRAGRAPFEHRIAVTGRTGAELAARLLTALERGGAGERAAAAPAPRLRAVAGSPDLAAAVDALAAAHPELVPDGGQPEERLRELLRQLGVRTRPAPAGPGATARPAELEWEGRTFPLAGADPDRAPALLAAALAELYTAGADLRLDALRPAGARVVGDLPTYPFRRRRLWIEERTPAAGAAPEPVAEAATGRGRERAAVVEFLHAGLREILHAQEALNDRETFLELGGDSFIAMQLTLRIEEAYRIEVPLEEFLEDVPLATLFERLADHVLAAGQAVAAGGARSA</sequence>
<keyword evidence="7" id="KW-1185">Reference proteome</keyword>
<keyword evidence="2" id="KW-0511">Multifunctional enzyme</keyword>
<dbReference type="Pfam" id="PF00550">
    <property type="entry name" value="PP-binding"/>
    <property type="match status" value="1"/>
</dbReference>
<dbReference type="PROSITE" id="PS50075">
    <property type="entry name" value="CARRIER"/>
    <property type="match status" value="1"/>
</dbReference>
<keyword evidence="1" id="KW-0808">Transferase</keyword>
<dbReference type="PROSITE" id="PS52004">
    <property type="entry name" value="KS3_2"/>
    <property type="match status" value="1"/>
</dbReference>
<dbReference type="SUPFAM" id="SSF53901">
    <property type="entry name" value="Thiolase-like"/>
    <property type="match status" value="1"/>
</dbReference>
<dbReference type="Gene3D" id="3.40.47.10">
    <property type="match status" value="1"/>
</dbReference>
<dbReference type="Pfam" id="PF02801">
    <property type="entry name" value="Ketoacyl-synt_C"/>
    <property type="match status" value="1"/>
</dbReference>
<dbReference type="InterPro" id="IPR016039">
    <property type="entry name" value="Thiolase-like"/>
</dbReference>
<reference evidence="7" key="1">
    <citation type="journal article" date="2019" name="Int. J. Syst. Evol. Microbiol.">
        <title>The Global Catalogue of Microorganisms (GCM) 10K type strain sequencing project: providing services to taxonomists for standard genome sequencing and annotation.</title>
        <authorList>
            <consortium name="The Broad Institute Genomics Platform"/>
            <consortium name="The Broad Institute Genome Sequencing Center for Infectious Disease"/>
            <person name="Wu L."/>
            <person name="Ma J."/>
        </authorList>
    </citation>
    <scope>NUCLEOTIDE SEQUENCE [LARGE SCALE GENOMIC DNA]</scope>
    <source>
        <strain evidence="7">JCM 13006</strain>
    </source>
</reference>
<dbReference type="SMART" id="SM00825">
    <property type="entry name" value="PKS_KS"/>
    <property type="match status" value="1"/>
</dbReference>
<keyword evidence="3" id="KW-0012">Acyltransferase</keyword>
<evidence type="ECO:0000256" key="1">
    <source>
        <dbReference type="ARBA" id="ARBA00022679"/>
    </source>
</evidence>
<comment type="caution">
    <text evidence="6">The sequence shown here is derived from an EMBL/GenBank/DDBJ whole genome shotgun (WGS) entry which is preliminary data.</text>
</comment>
<dbReference type="InterPro" id="IPR014031">
    <property type="entry name" value="Ketoacyl_synth_C"/>
</dbReference>
<dbReference type="PROSITE" id="PS00606">
    <property type="entry name" value="KS3_1"/>
    <property type="match status" value="1"/>
</dbReference>
<dbReference type="InterPro" id="IPR032821">
    <property type="entry name" value="PKS_assoc"/>
</dbReference>
<evidence type="ECO:0000259" key="4">
    <source>
        <dbReference type="PROSITE" id="PS50075"/>
    </source>
</evidence>
<feature type="domain" description="Carrier" evidence="4">
    <location>
        <begin position="703"/>
        <end position="784"/>
    </location>
</feature>
<dbReference type="Pfam" id="PF16197">
    <property type="entry name" value="KAsynt_C_assoc"/>
    <property type="match status" value="1"/>
</dbReference>
<dbReference type="PANTHER" id="PTHR43775:SF51">
    <property type="entry name" value="INACTIVE PHENOLPHTHIOCEROL SYNTHESIS POLYKETIDE SYNTHASE TYPE I PKS1-RELATED"/>
    <property type="match status" value="1"/>
</dbReference>
<dbReference type="SUPFAM" id="SSF47336">
    <property type="entry name" value="ACP-like"/>
    <property type="match status" value="1"/>
</dbReference>
<dbReference type="Gene3D" id="1.10.1200.10">
    <property type="entry name" value="ACP-like"/>
    <property type="match status" value="1"/>
</dbReference>
<dbReference type="Proteomes" id="UP001501752">
    <property type="component" value="Unassembled WGS sequence"/>
</dbReference>
<evidence type="ECO:0000256" key="3">
    <source>
        <dbReference type="ARBA" id="ARBA00023315"/>
    </source>
</evidence>
<gene>
    <name evidence="6" type="ORF">GCM10023235_28670</name>
</gene>
<accession>A0ABP9DPQ2</accession>
<dbReference type="InterPro" id="IPR009081">
    <property type="entry name" value="PP-bd_ACP"/>
</dbReference>
<dbReference type="InterPro" id="IPR018201">
    <property type="entry name" value="Ketoacyl_synth_AS"/>
</dbReference>
<dbReference type="InterPro" id="IPR014030">
    <property type="entry name" value="Ketoacyl_synth_N"/>
</dbReference>
<evidence type="ECO:0000313" key="7">
    <source>
        <dbReference type="Proteomes" id="UP001501752"/>
    </source>
</evidence>
<protein>
    <recommendedName>
        <fullName evidence="8">Beta-ketoacyl synthase</fullName>
    </recommendedName>
</protein>
<dbReference type="EMBL" id="BAABIS010000001">
    <property type="protein sequence ID" value="GAA4849996.1"/>
    <property type="molecule type" value="Genomic_DNA"/>
</dbReference>
<evidence type="ECO:0000256" key="2">
    <source>
        <dbReference type="ARBA" id="ARBA00023268"/>
    </source>
</evidence>
<evidence type="ECO:0008006" key="8">
    <source>
        <dbReference type="Google" id="ProtNLM"/>
    </source>
</evidence>
<dbReference type="InterPro" id="IPR020841">
    <property type="entry name" value="PKS_Beta-ketoAc_synthase_dom"/>
</dbReference>
<dbReference type="CDD" id="cd00833">
    <property type="entry name" value="PKS"/>
    <property type="match status" value="1"/>
</dbReference>
<dbReference type="InterPro" id="IPR050091">
    <property type="entry name" value="PKS_NRPS_Biosynth_Enz"/>
</dbReference>
<name>A0ABP9DPQ2_9ACTN</name>
<organism evidence="6 7">
    <name type="scientific">Kitasatospora terrestris</name>
    <dbReference type="NCBI Taxonomy" id="258051"/>
    <lineage>
        <taxon>Bacteria</taxon>
        <taxon>Bacillati</taxon>
        <taxon>Actinomycetota</taxon>
        <taxon>Actinomycetes</taxon>
        <taxon>Kitasatosporales</taxon>
        <taxon>Streptomycetaceae</taxon>
        <taxon>Kitasatospora</taxon>
    </lineage>
</organism>
<proteinExistence type="predicted"/>
<dbReference type="PANTHER" id="PTHR43775">
    <property type="entry name" value="FATTY ACID SYNTHASE"/>
    <property type="match status" value="1"/>
</dbReference>
<dbReference type="Pfam" id="PF00109">
    <property type="entry name" value="ketoacyl-synt"/>
    <property type="match status" value="1"/>
</dbReference>
<feature type="domain" description="Ketosynthase family 3 (KS3)" evidence="5">
    <location>
        <begin position="31"/>
        <end position="461"/>
    </location>
</feature>
<dbReference type="InterPro" id="IPR036736">
    <property type="entry name" value="ACP-like_sf"/>
</dbReference>